<gene>
    <name evidence="13" type="ORF">Nepgr_010275</name>
</gene>
<dbReference type="PANTHER" id="PTHR33345">
    <property type="entry name" value="ADAPTER PROTEIN, PUTATIVE-RELATED"/>
    <property type="match status" value="1"/>
</dbReference>
<evidence type="ECO:0000313" key="14">
    <source>
        <dbReference type="Proteomes" id="UP001279734"/>
    </source>
</evidence>
<evidence type="ECO:0000256" key="2">
    <source>
        <dbReference type="ARBA" id="ARBA00007116"/>
    </source>
</evidence>
<dbReference type="GO" id="GO:0005634">
    <property type="term" value="C:nucleus"/>
    <property type="evidence" value="ECO:0007669"/>
    <property type="project" value="UniProtKB-SubCell"/>
</dbReference>
<dbReference type="CDD" id="cd00432">
    <property type="entry name" value="Ribosomal_L18_L5e"/>
    <property type="match status" value="1"/>
</dbReference>
<organism evidence="13 14">
    <name type="scientific">Nepenthes gracilis</name>
    <name type="common">Slender pitcher plant</name>
    <dbReference type="NCBI Taxonomy" id="150966"/>
    <lineage>
        <taxon>Eukaryota</taxon>
        <taxon>Viridiplantae</taxon>
        <taxon>Streptophyta</taxon>
        <taxon>Embryophyta</taxon>
        <taxon>Tracheophyta</taxon>
        <taxon>Spermatophyta</taxon>
        <taxon>Magnoliopsida</taxon>
        <taxon>eudicotyledons</taxon>
        <taxon>Gunneridae</taxon>
        <taxon>Pentapetalae</taxon>
        <taxon>Caryophyllales</taxon>
        <taxon>Nepenthaceae</taxon>
        <taxon>Nepenthes</taxon>
    </lineage>
</organism>
<dbReference type="InterPro" id="IPR032881">
    <property type="entry name" value="Oberon-like_PHD"/>
</dbReference>
<reference evidence="13" key="1">
    <citation type="submission" date="2023-05" db="EMBL/GenBank/DDBJ databases">
        <title>Nepenthes gracilis genome sequencing.</title>
        <authorList>
            <person name="Fukushima K."/>
        </authorList>
    </citation>
    <scope>NUCLEOTIDE SEQUENCE</scope>
    <source>
        <strain evidence="13">SING2019-196</strain>
    </source>
</reference>
<keyword evidence="7" id="KW-0539">Nucleus</keyword>
<feature type="region of interest" description="Disordered" evidence="9">
    <location>
        <begin position="152"/>
        <end position="183"/>
    </location>
</feature>
<dbReference type="InterPro" id="IPR056034">
    <property type="entry name" value="DUF7615"/>
</dbReference>
<feature type="domain" description="DUF7615" evidence="12">
    <location>
        <begin position="799"/>
        <end position="906"/>
    </location>
</feature>
<dbReference type="Pfam" id="PF07227">
    <property type="entry name" value="PHD_Oberon"/>
    <property type="match status" value="1"/>
</dbReference>
<dbReference type="InterPro" id="IPR057268">
    <property type="entry name" value="Ribosomal_L18"/>
</dbReference>
<keyword evidence="3" id="KW-0479">Metal-binding</keyword>
<dbReference type="Pfam" id="PF24590">
    <property type="entry name" value="DUF7615"/>
    <property type="match status" value="1"/>
</dbReference>
<keyword evidence="4" id="KW-0863">Zinc-finger</keyword>
<keyword evidence="5" id="KW-0862">Zinc</keyword>
<evidence type="ECO:0008006" key="15">
    <source>
        <dbReference type="Google" id="ProtNLM"/>
    </source>
</evidence>
<evidence type="ECO:0000313" key="13">
    <source>
        <dbReference type="EMBL" id="GMH08435.1"/>
    </source>
</evidence>
<comment type="similarity">
    <text evidence="2">Belongs to the universal ribosomal protein uL18 family.</text>
</comment>
<protein>
    <recommendedName>
        <fullName evidence="15">Oberon PHD finger domain-containing protein</fullName>
    </recommendedName>
</protein>
<evidence type="ECO:0000259" key="10">
    <source>
        <dbReference type="Pfam" id="PF07227"/>
    </source>
</evidence>
<dbReference type="Gene3D" id="3.30.420.100">
    <property type="match status" value="1"/>
</dbReference>
<dbReference type="GO" id="GO:1990904">
    <property type="term" value="C:ribonucleoprotein complex"/>
    <property type="evidence" value="ECO:0007669"/>
    <property type="project" value="UniProtKB-KW"/>
</dbReference>
<dbReference type="GO" id="GO:0005840">
    <property type="term" value="C:ribosome"/>
    <property type="evidence" value="ECO:0007669"/>
    <property type="project" value="UniProtKB-KW"/>
</dbReference>
<evidence type="ECO:0000256" key="6">
    <source>
        <dbReference type="ARBA" id="ARBA00022980"/>
    </source>
</evidence>
<comment type="subcellular location">
    <subcellularLocation>
        <location evidence="1">Nucleus</location>
    </subcellularLocation>
</comment>
<evidence type="ECO:0000256" key="3">
    <source>
        <dbReference type="ARBA" id="ARBA00022723"/>
    </source>
</evidence>
<evidence type="ECO:0000256" key="5">
    <source>
        <dbReference type="ARBA" id="ARBA00022833"/>
    </source>
</evidence>
<feature type="domain" description="DUF7081" evidence="11">
    <location>
        <begin position="456"/>
        <end position="547"/>
    </location>
</feature>
<dbReference type="GO" id="GO:0006412">
    <property type="term" value="P:translation"/>
    <property type="evidence" value="ECO:0007669"/>
    <property type="project" value="InterPro"/>
</dbReference>
<dbReference type="SUPFAM" id="SSF53137">
    <property type="entry name" value="Translational machinery components"/>
    <property type="match status" value="1"/>
</dbReference>
<dbReference type="InterPro" id="IPR005484">
    <property type="entry name" value="Ribosomal_uL18_bac/plant/anim"/>
</dbReference>
<name>A0AAD3SC20_NEPGR</name>
<dbReference type="Pfam" id="PF23299">
    <property type="entry name" value="DUF7081"/>
    <property type="match status" value="1"/>
</dbReference>
<dbReference type="EMBL" id="BSYO01000008">
    <property type="protein sequence ID" value="GMH08435.1"/>
    <property type="molecule type" value="Genomic_DNA"/>
</dbReference>
<comment type="caution">
    <text evidence="13">The sequence shown here is derived from an EMBL/GenBank/DDBJ whole genome shotgun (WGS) entry which is preliminary data.</text>
</comment>
<keyword evidence="14" id="KW-1185">Reference proteome</keyword>
<dbReference type="InterPro" id="IPR055508">
    <property type="entry name" value="DUF7081"/>
</dbReference>
<proteinExistence type="inferred from homology"/>
<evidence type="ECO:0000259" key="11">
    <source>
        <dbReference type="Pfam" id="PF23299"/>
    </source>
</evidence>
<evidence type="ECO:0000256" key="4">
    <source>
        <dbReference type="ARBA" id="ARBA00022771"/>
    </source>
</evidence>
<keyword evidence="8" id="KW-0687">Ribonucleoprotein</keyword>
<dbReference type="AlphaFoldDB" id="A0AAD3SC20"/>
<evidence type="ECO:0000256" key="7">
    <source>
        <dbReference type="ARBA" id="ARBA00023242"/>
    </source>
</evidence>
<feature type="compositionally biased region" description="Basic and acidic residues" evidence="9">
    <location>
        <begin position="173"/>
        <end position="183"/>
    </location>
</feature>
<evidence type="ECO:0000256" key="9">
    <source>
        <dbReference type="SAM" id="MobiDB-lite"/>
    </source>
</evidence>
<dbReference type="GO" id="GO:0003735">
    <property type="term" value="F:structural constituent of ribosome"/>
    <property type="evidence" value="ECO:0007669"/>
    <property type="project" value="InterPro"/>
</dbReference>
<evidence type="ECO:0000256" key="8">
    <source>
        <dbReference type="ARBA" id="ARBA00023274"/>
    </source>
</evidence>
<keyword evidence="6" id="KW-0689">Ribosomal protein</keyword>
<dbReference type="Proteomes" id="UP001279734">
    <property type="component" value="Unassembled WGS sequence"/>
</dbReference>
<dbReference type="Pfam" id="PF00861">
    <property type="entry name" value="Ribosomal_L18p"/>
    <property type="match status" value="1"/>
</dbReference>
<dbReference type="PANTHER" id="PTHR33345:SF6">
    <property type="entry name" value="OS03G0747200 PROTEIN"/>
    <property type="match status" value="1"/>
</dbReference>
<evidence type="ECO:0000259" key="12">
    <source>
        <dbReference type="Pfam" id="PF24590"/>
    </source>
</evidence>
<evidence type="ECO:0000256" key="1">
    <source>
        <dbReference type="ARBA" id="ARBA00004123"/>
    </source>
</evidence>
<dbReference type="GO" id="GO:0008270">
    <property type="term" value="F:zinc ion binding"/>
    <property type="evidence" value="ECO:0007669"/>
    <property type="project" value="UniProtKB-KW"/>
</dbReference>
<feature type="domain" description="Oberon-like PHD finger" evidence="10">
    <location>
        <begin position="586"/>
        <end position="718"/>
    </location>
</feature>
<accession>A0AAD3SC20</accession>
<sequence>MLSGVCSFCSDSSASVDNNGSKKNLPSSSCSENLSYMSQSNIINPSPFFWYDKPHLHSCEIEVVDSDAWRASSGLAYFCKSVENDSNIGLFSAQEVGDGVYNNPMLVKDDPDLDEIEDMRIHGNLFYKIDRSSREFDEYKFDFHRRKPSAIKDDEKGSKKKKNSSRNLAAEGQKSKSSKEVFRASKKETANHFSLISEEKLARIVKDKYIVCASLSDVGVSAGKKQRKPTFNQLTGPYHEPFCLDIYVSKGSVRACIVHRVTSKVVAVAHSISKDMKFDLGSTKNAAACAAVGKALAQRALADDIHDAIFTPRKGDKLEGKLQIVLQSIIENGVNVKDKAIIGNYKWEKCLLHCQSCLGFCLEASLSGSLALGRVMSHEVVSRLTRRGEKTVEIQLVSVQLHFQSTRQKACAIISGLVVSVSMTCELKEEPVDVDIPGVSNGGTAEIKENGLLLWPVLPQGSGEGLPYAPINFPDPGDTWGWRVGKRTSASGYYLDRYLFLPRRFQKSKHGKDGFASKLSVEQYVRARFPGVDVRAFFATFSWKIPSKQTFLTKEDHGSFVISSEEMAEQSVSDTQSATVVCKAGNRYCSSLSEEERASAVTPMICDVCCSEPGFCRDCCCILCCKTINSASGDYSFIRCEVKTNEGLICGHIAHINCALRSYMAGTVGGSIGLDAEYYCRRCDSKTDLVQHVKRLLKTCESNGSLDDIDKMLKLGICILRGSQKKSAKVLLSRIKLALQKLECGSDLEDVWKAKDNGSIGITGSHFREAVSQQDHSDSGTEFRLPHAAPELINSSNREKEYLKLDEEINQVLGELRKAQEYEYQVAQERLRAQRDYIFTLYQRLDQEKSELARCKRRKRMADTNTWLSAIADREDHIKLEVSKLKDMEMVAQGFGRTRRDILKEHFDLDIDE</sequence>